<dbReference type="GO" id="GO:0003677">
    <property type="term" value="F:DNA binding"/>
    <property type="evidence" value="ECO:0007669"/>
    <property type="project" value="InterPro"/>
</dbReference>
<dbReference type="EMBL" id="JF805119">
    <property type="protein sequence ID" value="AEI30427.1"/>
    <property type="molecule type" value="Genomic_DNA"/>
</dbReference>
<dbReference type="Gene3D" id="3.90.580.10">
    <property type="entry name" value="Zinc finger, CHC2-type domain"/>
    <property type="match status" value="1"/>
</dbReference>
<dbReference type="AlphaFoldDB" id="F8UHC0"/>
<protein>
    <submittedName>
        <fullName evidence="1">DNA primase</fullName>
    </submittedName>
</protein>
<proteinExistence type="predicted"/>
<dbReference type="InterPro" id="IPR036977">
    <property type="entry name" value="DNA_primase_Znf_CHC2"/>
</dbReference>
<feature type="non-terminal residue" evidence="1">
    <location>
        <position position="180"/>
    </location>
</feature>
<evidence type="ECO:0000313" key="1">
    <source>
        <dbReference type="EMBL" id="AEI30427.1"/>
    </source>
</evidence>
<accession>F8UHC0</accession>
<sequence>MIAPSCILRIESAPENHIDRVLADFGVETSAAGMLRCIYPNRHYRGDQVPSTRIYEDEGQLHCFGCHTRTTLLALVQYKRGCSSADAWKWLADRARVAIEYRSAAAVNADAATAAEMYALTVFAIEASRGLVPDGLQYLLDRAIPEATARGAYLGYIGGSDDYDRICKIVAEQCPKVSLK</sequence>
<reference evidence="1" key="1">
    <citation type="submission" date="2011-04" db="EMBL/GenBank/DDBJ databases">
        <title>Taxonomic and functional metagenomic profiling of the microbial community in the anoxic sediment of a brackish shallow lake (Laguna de Carrizo Central Spain).</title>
        <authorList>
            <consortium name="CONSOLIDER consortium CSD2007-00005"/>
            <person name="Guazzaroni M.-E."/>
            <person name="Richter M."/>
            <person name="Garcia-Salamanca A."/>
            <person name="Yarza P."/>
            <person name="Ferrer M."/>
        </authorList>
    </citation>
    <scope>NUCLEOTIDE SEQUENCE</scope>
</reference>
<dbReference type="GO" id="GO:0006260">
    <property type="term" value="P:DNA replication"/>
    <property type="evidence" value="ECO:0007669"/>
    <property type="project" value="InterPro"/>
</dbReference>
<name>F8UHC0_9ZZZZ</name>
<dbReference type="SUPFAM" id="SSF57783">
    <property type="entry name" value="Zinc beta-ribbon"/>
    <property type="match status" value="1"/>
</dbReference>
<gene>
    <name evidence="1" type="ORF">LDC_03286</name>
</gene>
<dbReference type="GO" id="GO:0008270">
    <property type="term" value="F:zinc ion binding"/>
    <property type="evidence" value="ECO:0007669"/>
    <property type="project" value="InterPro"/>
</dbReference>
<organism evidence="1">
    <name type="scientific">uncultured microorganism</name>
    <dbReference type="NCBI Taxonomy" id="358574"/>
    <lineage>
        <taxon>unclassified sequences</taxon>
        <taxon>environmental samples</taxon>
    </lineage>
</organism>